<protein>
    <submittedName>
        <fullName evidence="1">Uncharacterized protein</fullName>
    </submittedName>
</protein>
<gene>
    <name evidence="1" type="ORF">E2C01_054088</name>
</gene>
<proteinExistence type="predicted"/>
<name>A0A5B7GQZ8_PORTR</name>
<organism evidence="1 2">
    <name type="scientific">Portunus trituberculatus</name>
    <name type="common">Swimming crab</name>
    <name type="synonym">Neptunus trituberculatus</name>
    <dbReference type="NCBI Taxonomy" id="210409"/>
    <lineage>
        <taxon>Eukaryota</taxon>
        <taxon>Metazoa</taxon>
        <taxon>Ecdysozoa</taxon>
        <taxon>Arthropoda</taxon>
        <taxon>Crustacea</taxon>
        <taxon>Multicrustacea</taxon>
        <taxon>Malacostraca</taxon>
        <taxon>Eumalacostraca</taxon>
        <taxon>Eucarida</taxon>
        <taxon>Decapoda</taxon>
        <taxon>Pleocyemata</taxon>
        <taxon>Brachyura</taxon>
        <taxon>Eubrachyura</taxon>
        <taxon>Portunoidea</taxon>
        <taxon>Portunidae</taxon>
        <taxon>Portuninae</taxon>
        <taxon>Portunus</taxon>
    </lineage>
</organism>
<sequence length="57" mass="6493">MRSRSFCTLSNCRRAIVLVWCISLVLSLPAGYAQYIPKICLLSSDTPQRNLFMSRLV</sequence>
<evidence type="ECO:0000313" key="2">
    <source>
        <dbReference type="Proteomes" id="UP000324222"/>
    </source>
</evidence>
<accession>A0A5B7GQZ8</accession>
<dbReference type="AlphaFoldDB" id="A0A5B7GQZ8"/>
<comment type="caution">
    <text evidence="1">The sequence shown here is derived from an EMBL/GenBank/DDBJ whole genome shotgun (WGS) entry which is preliminary data.</text>
</comment>
<reference evidence="1 2" key="1">
    <citation type="submission" date="2019-05" db="EMBL/GenBank/DDBJ databases">
        <title>Another draft genome of Portunus trituberculatus and its Hox gene families provides insights of decapod evolution.</title>
        <authorList>
            <person name="Jeong J.-H."/>
            <person name="Song I."/>
            <person name="Kim S."/>
            <person name="Choi T."/>
            <person name="Kim D."/>
            <person name="Ryu S."/>
            <person name="Kim W."/>
        </authorList>
    </citation>
    <scope>NUCLEOTIDE SEQUENCE [LARGE SCALE GENOMIC DNA]</scope>
    <source>
        <tissue evidence="1">Muscle</tissue>
    </source>
</reference>
<evidence type="ECO:0000313" key="1">
    <source>
        <dbReference type="EMBL" id="MPC60053.1"/>
    </source>
</evidence>
<dbReference type="Proteomes" id="UP000324222">
    <property type="component" value="Unassembled WGS sequence"/>
</dbReference>
<keyword evidence="2" id="KW-1185">Reference proteome</keyword>
<dbReference type="EMBL" id="VSRR010017134">
    <property type="protein sequence ID" value="MPC60053.1"/>
    <property type="molecule type" value="Genomic_DNA"/>
</dbReference>